<feature type="region of interest" description="Disordered" evidence="1">
    <location>
        <begin position="579"/>
        <end position="626"/>
    </location>
</feature>
<feature type="region of interest" description="Disordered" evidence="1">
    <location>
        <begin position="454"/>
        <end position="476"/>
    </location>
</feature>
<proteinExistence type="predicted"/>
<feature type="compositionally biased region" description="Polar residues" evidence="1">
    <location>
        <begin position="579"/>
        <end position="597"/>
    </location>
</feature>
<evidence type="ECO:0000256" key="2">
    <source>
        <dbReference type="SAM" id="SignalP"/>
    </source>
</evidence>
<dbReference type="EMBL" id="JAOYFB010000004">
    <property type="protein sequence ID" value="KAK4012616.1"/>
    <property type="molecule type" value="Genomic_DNA"/>
</dbReference>
<feature type="chain" id="PRO_5046305560" evidence="2">
    <location>
        <begin position="25"/>
        <end position="626"/>
    </location>
</feature>
<evidence type="ECO:0000313" key="3">
    <source>
        <dbReference type="EMBL" id="KAK4012616.1"/>
    </source>
</evidence>
<reference evidence="3 4" key="1">
    <citation type="journal article" date="2023" name="Nucleic Acids Res.">
        <title>The hologenome of Daphnia magna reveals possible DNA methylation and microbiome-mediated evolution of the host genome.</title>
        <authorList>
            <person name="Chaturvedi A."/>
            <person name="Li X."/>
            <person name="Dhandapani V."/>
            <person name="Marshall H."/>
            <person name="Kissane S."/>
            <person name="Cuenca-Cambronero M."/>
            <person name="Asole G."/>
            <person name="Calvet F."/>
            <person name="Ruiz-Romero M."/>
            <person name="Marangio P."/>
            <person name="Guigo R."/>
            <person name="Rago D."/>
            <person name="Mirbahai L."/>
            <person name="Eastwood N."/>
            <person name="Colbourne J.K."/>
            <person name="Zhou J."/>
            <person name="Mallon E."/>
            <person name="Orsini L."/>
        </authorList>
    </citation>
    <scope>NUCLEOTIDE SEQUENCE [LARGE SCALE GENOMIC DNA]</scope>
    <source>
        <strain evidence="3">LRV0_1</strain>
    </source>
</reference>
<organism evidence="3 4">
    <name type="scientific">Daphnia magna</name>
    <dbReference type="NCBI Taxonomy" id="35525"/>
    <lineage>
        <taxon>Eukaryota</taxon>
        <taxon>Metazoa</taxon>
        <taxon>Ecdysozoa</taxon>
        <taxon>Arthropoda</taxon>
        <taxon>Crustacea</taxon>
        <taxon>Branchiopoda</taxon>
        <taxon>Diplostraca</taxon>
        <taxon>Cladocera</taxon>
        <taxon>Anomopoda</taxon>
        <taxon>Daphniidae</taxon>
        <taxon>Daphnia</taxon>
    </lineage>
</organism>
<protein>
    <submittedName>
        <fullName evidence="3">Uncharacterized protein</fullName>
    </submittedName>
</protein>
<accession>A0ABQ9ZI79</accession>
<dbReference type="Proteomes" id="UP001234178">
    <property type="component" value="Unassembled WGS sequence"/>
</dbReference>
<name>A0ABQ9ZI79_9CRUS</name>
<comment type="caution">
    <text evidence="3">The sequence shown here is derived from an EMBL/GenBank/DDBJ whole genome shotgun (WGS) entry which is preliminary data.</text>
</comment>
<evidence type="ECO:0000256" key="1">
    <source>
        <dbReference type="SAM" id="MobiDB-lite"/>
    </source>
</evidence>
<sequence>MFQDAREMIRWIVLLELSFLTVHAFNNRPVDHQRKILVRMVWPGGHVTSRPDDDTTPQPVVIPAATFSRQMVIRFPSSGSIHPDERRPSIVSSAGYDPFATEESADYSLDSYVSLSLSSGGSDAEGADQNLRHSNLRNEKSFDGGQLDFLQQLLRFAPSTEHDENYDQCNHPLHSWMCKNKAVVPSATNRPPEATTAQQQTPFFPGSSFENVQILIPDLSPTVVPPLATPPPALLAVQGRTDEGPESWTGMDPCNHPFHSWMCAKQRLKIIRPPAQSKETGASILDQNLLLPPLQAATVVPTTTTPPLAVTTKRSGWDGADPCTHPFHSWLCDKRQPVARTTSPRPLPAITTTASQPFVPDASFFIPDINPPAAPPTTTQPPPTTSVPLLIRTLAPKKGWDEADSCSHPFHSWLCEKPKMRTTTPAATTVAPPQEAVVFEPAPSMVEANQLVADASPPPTTTTTTSTTTVKPNKSSGWDEADSCSHPFHSWLCANAPVKIRTTRPPTTTPAGQLPDASNFETLDALPLEAPPILTTQKPAVRVAPTEASGWADGADPCTHPFHSWLCNRSPSIKQNVKLGSNSRVGRQSDRAVQSESEALDEENLESSRWNTFESLRLPPSSVHPK</sequence>
<keyword evidence="4" id="KW-1185">Reference proteome</keyword>
<feature type="signal peptide" evidence="2">
    <location>
        <begin position="1"/>
        <end position="24"/>
    </location>
</feature>
<keyword evidence="2" id="KW-0732">Signal</keyword>
<evidence type="ECO:0000313" key="4">
    <source>
        <dbReference type="Proteomes" id="UP001234178"/>
    </source>
</evidence>
<gene>
    <name evidence="3" type="ORF">OUZ56_024856</name>
</gene>